<dbReference type="Pfam" id="PF20086">
    <property type="entry name" value="DUF6478"/>
    <property type="match status" value="1"/>
</dbReference>
<gene>
    <name evidence="1" type="ORF">SAMN05421757_104464</name>
</gene>
<proteinExistence type="predicted"/>
<evidence type="ECO:0000313" key="2">
    <source>
        <dbReference type="Proteomes" id="UP000198426"/>
    </source>
</evidence>
<dbReference type="AlphaFoldDB" id="A0A239IP19"/>
<keyword evidence="2" id="KW-1185">Reference proteome</keyword>
<reference evidence="1 2" key="1">
    <citation type="submission" date="2017-06" db="EMBL/GenBank/DDBJ databases">
        <authorList>
            <person name="Kim H.J."/>
            <person name="Triplett B.A."/>
        </authorList>
    </citation>
    <scope>NUCLEOTIDE SEQUENCE [LARGE SCALE GENOMIC DNA]</scope>
    <source>
        <strain evidence="1 2">DSM 29339</strain>
    </source>
</reference>
<accession>A0A239IP19</accession>
<name>A0A239IP19_9RHOB</name>
<organism evidence="1 2">
    <name type="scientific">Tropicimonas sediminicola</name>
    <dbReference type="NCBI Taxonomy" id="1031541"/>
    <lineage>
        <taxon>Bacteria</taxon>
        <taxon>Pseudomonadati</taxon>
        <taxon>Pseudomonadota</taxon>
        <taxon>Alphaproteobacteria</taxon>
        <taxon>Rhodobacterales</taxon>
        <taxon>Roseobacteraceae</taxon>
        <taxon>Tropicimonas</taxon>
    </lineage>
</organism>
<sequence length="233" mass="25306">MTGQGRGPSDRAYAGEPSGLLTRLGLRARARTPVERIATSADLPGFERPLCADWLWRPDLWTRPCLSGPVPVEGTGQTLVPGVSLFHDATAASATIVQTATPDADAPHGLAMDVGAFDGSFLSLALDLPAGGISGISRRHLLGVSFRLDAPPAAKVFARFNLKHGPNTETRLRELPETREATGRIPVEFDLAYIEMNERRVTAAWVDVIFQQPAQTGFRIDDLVLYRRPRAQL</sequence>
<dbReference type="EMBL" id="FZOY01000004">
    <property type="protein sequence ID" value="SNS94813.1"/>
    <property type="molecule type" value="Genomic_DNA"/>
</dbReference>
<dbReference type="Proteomes" id="UP000198426">
    <property type="component" value="Unassembled WGS sequence"/>
</dbReference>
<evidence type="ECO:0000313" key="1">
    <source>
        <dbReference type="EMBL" id="SNS94813.1"/>
    </source>
</evidence>
<protein>
    <recommendedName>
        <fullName evidence="3">Complex I intermediate-associated protein 30 (CIA30)</fullName>
    </recommendedName>
</protein>
<evidence type="ECO:0008006" key="3">
    <source>
        <dbReference type="Google" id="ProtNLM"/>
    </source>
</evidence>
<dbReference type="InterPro" id="IPR045514">
    <property type="entry name" value="DUF6478"/>
</dbReference>